<evidence type="ECO:0000259" key="4">
    <source>
        <dbReference type="PROSITE" id="PS50043"/>
    </source>
</evidence>
<dbReference type="SUPFAM" id="SSF75516">
    <property type="entry name" value="Pheromone-binding domain of LuxR-like quorum-sensing transcription factors"/>
    <property type="match status" value="1"/>
</dbReference>
<dbReference type="CDD" id="cd06170">
    <property type="entry name" value="LuxR_C_like"/>
    <property type="match status" value="1"/>
</dbReference>
<dbReference type="Pfam" id="PF03472">
    <property type="entry name" value="Autoind_bind"/>
    <property type="match status" value="1"/>
</dbReference>
<dbReference type="InterPro" id="IPR036388">
    <property type="entry name" value="WH-like_DNA-bd_sf"/>
</dbReference>
<sequence>MEIWKETQLTQLSCAKEFDTAYQISLNFIKNLGFKFCAFSTTSKAPTTSTTTFMRNNFPPDWNTLYEQNKFDAIDPIAAHCTQSMLPILWSEHAFAKTPWIWQAMQEQKLQHGWSQSIHDEENDLCSVLSLARSHCEVTAYEMYENLGFTVFISRHLHALAAMALPRKPPAPSIPHLSAREIEVLKLSADGKTAYEISRNLNLSERTVNFHVHRSIEKLGVCNKISAVIKATRVGVI</sequence>
<dbReference type="Proteomes" id="UP000198481">
    <property type="component" value="Chromosome I"/>
</dbReference>
<protein>
    <submittedName>
        <fullName evidence="5">LuxR family transcriptional regulator</fullName>
    </submittedName>
</protein>
<dbReference type="InterPro" id="IPR036693">
    <property type="entry name" value="TF_LuxR_autoind-bd_dom_sf"/>
</dbReference>
<dbReference type="Gene3D" id="1.10.10.10">
    <property type="entry name" value="Winged helix-like DNA-binding domain superfamily/Winged helix DNA-binding domain"/>
    <property type="match status" value="1"/>
</dbReference>
<evidence type="ECO:0000256" key="2">
    <source>
        <dbReference type="ARBA" id="ARBA00023125"/>
    </source>
</evidence>
<proteinExistence type="predicted"/>
<keyword evidence="2" id="KW-0238">DNA-binding</keyword>
<reference evidence="5 6" key="1">
    <citation type="submission" date="2016-10" db="EMBL/GenBank/DDBJ databases">
        <authorList>
            <person name="de Groot N.N."/>
        </authorList>
    </citation>
    <scope>NUCLEOTIDE SEQUENCE [LARGE SCALE GENOMIC DNA]</scope>
    <source>
        <strain evidence="5 6">LMG 26867</strain>
    </source>
</reference>
<feature type="domain" description="HTH luxR-type" evidence="4">
    <location>
        <begin position="170"/>
        <end position="235"/>
    </location>
</feature>
<dbReference type="Gene3D" id="3.30.450.80">
    <property type="entry name" value="Transcription factor LuxR-like, autoinducer-binding domain"/>
    <property type="match status" value="1"/>
</dbReference>
<dbReference type="GO" id="GO:0006355">
    <property type="term" value="P:regulation of DNA-templated transcription"/>
    <property type="evidence" value="ECO:0007669"/>
    <property type="project" value="InterPro"/>
</dbReference>
<dbReference type="Pfam" id="PF00196">
    <property type="entry name" value="GerE"/>
    <property type="match status" value="1"/>
</dbReference>
<dbReference type="PROSITE" id="PS50043">
    <property type="entry name" value="HTH_LUXR_2"/>
    <property type="match status" value="1"/>
</dbReference>
<evidence type="ECO:0000313" key="6">
    <source>
        <dbReference type="Proteomes" id="UP000198481"/>
    </source>
</evidence>
<dbReference type="InterPro" id="IPR016032">
    <property type="entry name" value="Sig_transdc_resp-reg_C-effctor"/>
</dbReference>
<dbReference type="EMBL" id="LT629762">
    <property type="protein sequence ID" value="SDT22263.1"/>
    <property type="molecule type" value="Genomic_DNA"/>
</dbReference>
<gene>
    <name evidence="5" type="ORF">SAMN05216222_3506</name>
</gene>
<keyword evidence="3" id="KW-0804">Transcription</keyword>
<dbReference type="PRINTS" id="PR00038">
    <property type="entry name" value="HTHLUXR"/>
</dbReference>
<dbReference type="RefSeq" id="WP_092277761.1">
    <property type="nucleotide sequence ID" value="NZ_LT629762.1"/>
</dbReference>
<organism evidence="5 6">
    <name type="scientific">Pseudomonas prosekii</name>
    <dbReference type="NCBI Taxonomy" id="1148509"/>
    <lineage>
        <taxon>Bacteria</taxon>
        <taxon>Pseudomonadati</taxon>
        <taxon>Pseudomonadota</taxon>
        <taxon>Gammaproteobacteria</taxon>
        <taxon>Pseudomonadales</taxon>
        <taxon>Pseudomonadaceae</taxon>
        <taxon>Pseudomonas</taxon>
    </lineage>
</organism>
<name>A0A1H1YLD2_9PSED</name>
<keyword evidence="1" id="KW-0805">Transcription regulation</keyword>
<dbReference type="GO" id="GO:0003677">
    <property type="term" value="F:DNA binding"/>
    <property type="evidence" value="ECO:0007669"/>
    <property type="project" value="UniProtKB-KW"/>
</dbReference>
<dbReference type="SUPFAM" id="SSF46894">
    <property type="entry name" value="C-terminal effector domain of the bipartite response regulators"/>
    <property type="match status" value="1"/>
</dbReference>
<dbReference type="InterPro" id="IPR005143">
    <property type="entry name" value="TF_LuxR_autoind-bd_dom"/>
</dbReference>
<dbReference type="STRING" id="1148509.SAMN05216222_3506"/>
<accession>A0A1H1YLD2</accession>
<dbReference type="PANTHER" id="PTHR44688">
    <property type="entry name" value="DNA-BINDING TRANSCRIPTIONAL ACTIVATOR DEVR_DOSR"/>
    <property type="match status" value="1"/>
</dbReference>
<dbReference type="AlphaFoldDB" id="A0A1H1YLD2"/>
<dbReference type="PROSITE" id="PS00622">
    <property type="entry name" value="HTH_LUXR_1"/>
    <property type="match status" value="1"/>
</dbReference>
<dbReference type="SMART" id="SM00421">
    <property type="entry name" value="HTH_LUXR"/>
    <property type="match status" value="1"/>
</dbReference>
<evidence type="ECO:0000313" key="5">
    <source>
        <dbReference type="EMBL" id="SDT22263.1"/>
    </source>
</evidence>
<dbReference type="PANTHER" id="PTHR44688:SF16">
    <property type="entry name" value="DNA-BINDING TRANSCRIPTIONAL ACTIVATOR DEVR_DOSR"/>
    <property type="match status" value="1"/>
</dbReference>
<dbReference type="InterPro" id="IPR000792">
    <property type="entry name" value="Tscrpt_reg_LuxR_C"/>
</dbReference>
<evidence type="ECO:0000256" key="3">
    <source>
        <dbReference type="ARBA" id="ARBA00023163"/>
    </source>
</evidence>
<evidence type="ECO:0000256" key="1">
    <source>
        <dbReference type="ARBA" id="ARBA00023015"/>
    </source>
</evidence>